<evidence type="ECO:0000259" key="7">
    <source>
        <dbReference type="SMART" id="SM00928"/>
    </source>
</evidence>
<dbReference type="InterPro" id="IPR037207">
    <property type="entry name" value="Nuop51_4Fe4S-bd_sf"/>
</dbReference>
<dbReference type="GO" id="GO:0010181">
    <property type="term" value="F:FMN binding"/>
    <property type="evidence" value="ECO:0007669"/>
    <property type="project" value="InterPro"/>
</dbReference>
<dbReference type="Gene3D" id="1.10.10.1590">
    <property type="entry name" value="NADH-quinone oxidoreductase subunit E"/>
    <property type="match status" value="1"/>
</dbReference>
<comment type="cofactor">
    <cofactor evidence="1">
        <name>FMN</name>
        <dbReference type="ChEBI" id="CHEBI:58210"/>
    </cofactor>
</comment>
<dbReference type="Pfam" id="PF01257">
    <property type="entry name" value="2Fe-2S_thioredx"/>
    <property type="match status" value="1"/>
</dbReference>
<comment type="caution">
    <text evidence="8">The sequence shown here is derived from an EMBL/GenBank/DDBJ whole genome shotgun (WGS) entry which is preliminary data.</text>
</comment>
<dbReference type="Gene3D" id="3.10.20.600">
    <property type="match status" value="1"/>
</dbReference>
<dbReference type="InterPro" id="IPR036249">
    <property type="entry name" value="Thioredoxin-like_sf"/>
</dbReference>
<feature type="domain" description="NADH-ubiquinone oxidoreductase 51kDa subunit iron-sulphur binding" evidence="7">
    <location>
        <begin position="411"/>
        <end position="456"/>
    </location>
</feature>
<evidence type="ECO:0000256" key="2">
    <source>
        <dbReference type="ARBA" id="ARBA00007523"/>
    </source>
</evidence>
<dbReference type="PANTHER" id="PTHR43578">
    <property type="entry name" value="NADH-QUINONE OXIDOREDUCTASE SUBUNIT F"/>
    <property type="match status" value="1"/>
</dbReference>
<evidence type="ECO:0000256" key="4">
    <source>
        <dbReference type="ARBA" id="ARBA00022723"/>
    </source>
</evidence>
<sequence>MIESALDRLGVSRDSLLEVMLDIRDQRGSVSEAGLLYLADRLRLTVAEVYEVATAYPAVNYGSIEPYRTEADGCDDLVCALLRGGANSHDHAGRGVCRGRCDGVSRADSVRVFDEFRAAGGYSIVERLRQEPCLKDRILQDIGSGNAVGRAGTSFPVGHKWQKIIAASGEPVVIVNADEGELATFKDRYILESDPHGVLEAALVAALVIGARQLFVYLRDDYVHLHAVLRRAIDEVVASGLADGLQIDLRRSGGAYICGEETALIASLEGRPARPRERPPYPTEQGYHGHPTLVHNVETFYRLRGIWGAALEPSVPVTALLDPEAALFSVSGRVRQPGPKLVRGLPTLAALVDEAGGMCDSDELGGIVVGGAAGTIVPARLCDVPLQELIASGLRLGTGSAVVFNQHDDIRWIAARMAGFLARESCGQCSPCRVGTTKMARAISDGSLDHATLNDLSVAMSEASICALGRNAGKFLARVIRTLPERQL</sequence>
<reference evidence="8" key="1">
    <citation type="submission" date="2020-02" db="EMBL/GenBank/DDBJ databases">
        <title>Draft genome sequence of Candidatus Afipia apatlaquensis IBT-C3, a potential strain for decolorization of textile dyes.</title>
        <authorList>
            <person name="Sanchez-Reyes A."/>
            <person name="Breton-Deval L."/>
            <person name="Mangelson H."/>
            <person name="Sanchez-Flores A."/>
        </authorList>
    </citation>
    <scope>NUCLEOTIDE SEQUENCE [LARGE SCALE GENOMIC DNA]</scope>
    <source>
        <strain evidence="8">IBT-C3</strain>
    </source>
</reference>
<keyword evidence="9" id="KW-1185">Reference proteome</keyword>
<organism evidence="8 9">
    <name type="scientific">Candidatus Afipia apatlaquensis</name>
    <dbReference type="NCBI Taxonomy" id="2712852"/>
    <lineage>
        <taxon>Bacteria</taxon>
        <taxon>Pseudomonadati</taxon>
        <taxon>Pseudomonadota</taxon>
        <taxon>Alphaproteobacteria</taxon>
        <taxon>Hyphomicrobiales</taxon>
        <taxon>Nitrobacteraceae</taxon>
        <taxon>Afipia</taxon>
    </lineage>
</organism>
<dbReference type="SMART" id="SM00928">
    <property type="entry name" value="NADH_4Fe-4S"/>
    <property type="match status" value="1"/>
</dbReference>
<evidence type="ECO:0000313" key="8">
    <source>
        <dbReference type="EMBL" id="NGX97131.1"/>
    </source>
</evidence>
<name>A0A7C9VNX7_9BRAD</name>
<dbReference type="InterPro" id="IPR041921">
    <property type="entry name" value="NuoE_N"/>
</dbReference>
<dbReference type="InterPro" id="IPR037225">
    <property type="entry name" value="Nuo51_FMN-bd_sf"/>
</dbReference>
<dbReference type="GO" id="GO:0046872">
    <property type="term" value="F:metal ion binding"/>
    <property type="evidence" value="ECO:0007669"/>
    <property type="project" value="UniProtKB-KW"/>
</dbReference>
<keyword evidence="5" id="KW-0408">Iron</keyword>
<dbReference type="InterPro" id="IPR001949">
    <property type="entry name" value="NADH-UbQ_OxRdtase_51kDa_CS"/>
</dbReference>
<proteinExistence type="inferred from homology"/>
<dbReference type="SUPFAM" id="SSF140490">
    <property type="entry name" value="Nqo1C-terminal domain-like"/>
    <property type="match status" value="1"/>
</dbReference>
<evidence type="ECO:0000256" key="3">
    <source>
        <dbReference type="ARBA" id="ARBA00022485"/>
    </source>
</evidence>
<protein>
    <recommendedName>
        <fullName evidence="7">NADH-ubiquinone oxidoreductase 51kDa subunit iron-sulphur binding domain-containing protein</fullName>
    </recommendedName>
</protein>
<dbReference type="Gene3D" id="3.40.50.11540">
    <property type="entry name" value="NADH-ubiquinone oxidoreductase 51kDa subunit"/>
    <property type="match status" value="1"/>
</dbReference>
<dbReference type="GO" id="GO:0008137">
    <property type="term" value="F:NADH dehydrogenase (ubiquinone) activity"/>
    <property type="evidence" value="ECO:0007669"/>
    <property type="project" value="InterPro"/>
</dbReference>
<accession>A0A7C9VNX7</accession>
<dbReference type="GO" id="GO:0051539">
    <property type="term" value="F:4 iron, 4 sulfur cluster binding"/>
    <property type="evidence" value="ECO:0007669"/>
    <property type="project" value="UniProtKB-KW"/>
</dbReference>
<dbReference type="Pfam" id="PF01512">
    <property type="entry name" value="Complex1_51K"/>
    <property type="match status" value="1"/>
</dbReference>
<dbReference type="EMBL" id="JAAMRR010000941">
    <property type="protein sequence ID" value="NGX97131.1"/>
    <property type="molecule type" value="Genomic_DNA"/>
</dbReference>
<evidence type="ECO:0000256" key="6">
    <source>
        <dbReference type="ARBA" id="ARBA00023014"/>
    </source>
</evidence>
<dbReference type="PROSITE" id="PS00645">
    <property type="entry name" value="COMPLEX1_51K_2"/>
    <property type="match status" value="1"/>
</dbReference>
<keyword evidence="4" id="KW-0479">Metal-binding</keyword>
<gene>
    <name evidence="8" type="ORF">G4V63_18505</name>
</gene>
<dbReference type="PANTHER" id="PTHR43578:SF3">
    <property type="entry name" value="NADH-QUINONE OXIDOREDUCTASE SUBUNIT F"/>
    <property type="match status" value="1"/>
</dbReference>
<keyword evidence="6" id="KW-0411">Iron-sulfur</keyword>
<dbReference type="Pfam" id="PF10589">
    <property type="entry name" value="NADH_4Fe-4S"/>
    <property type="match status" value="1"/>
</dbReference>
<dbReference type="Proteomes" id="UP000480266">
    <property type="component" value="Unassembled WGS sequence"/>
</dbReference>
<evidence type="ECO:0000313" key="9">
    <source>
        <dbReference type="Proteomes" id="UP000480266"/>
    </source>
</evidence>
<dbReference type="AlphaFoldDB" id="A0A7C9VNX7"/>
<dbReference type="SUPFAM" id="SSF142984">
    <property type="entry name" value="Nqo1 middle domain-like"/>
    <property type="match status" value="1"/>
</dbReference>
<evidence type="ECO:0000256" key="1">
    <source>
        <dbReference type="ARBA" id="ARBA00001917"/>
    </source>
</evidence>
<comment type="similarity">
    <text evidence="2">Belongs to the complex I 51 kDa subunit family.</text>
</comment>
<dbReference type="SUPFAM" id="SSF52833">
    <property type="entry name" value="Thioredoxin-like"/>
    <property type="match status" value="1"/>
</dbReference>
<dbReference type="InterPro" id="IPR011538">
    <property type="entry name" value="Nuo51_FMN-bd"/>
</dbReference>
<dbReference type="InterPro" id="IPR019575">
    <property type="entry name" value="Nuop51_4Fe4S-bd"/>
</dbReference>
<keyword evidence="3" id="KW-0004">4Fe-4S</keyword>
<dbReference type="Gene3D" id="1.20.1440.230">
    <property type="entry name" value="NADH-ubiquinone oxidoreductase 51kDa subunit, iron-sulphur binding domain"/>
    <property type="match status" value="1"/>
</dbReference>
<dbReference type="SUPFAM" id="SSF142019">
    <property type="entry name" value="Nqo1 FMN-binding domain-like"/>
    <property type="match status" value="1"/>
</dbReference>
<evidence type="ECO:0000256" key="5">
    <source>
        <dbReference type="ARBA" id="ARBA00023004"/>
    </source>
</evidence>